<dbReference type="InterPro" id="IPR020846">
    <property type="entry name" value="MFS_dom"/>
</dbReference>
<accession>A0A9P4JWV4</accession>
<keyword evidence="8" id="KW-1185">Reference proteome</keyword>
<dbReference type="Pfam" id="PF07690">
    <property type="entry name" value="MFS_1"/>
    <property type="match status" value="1"/>
</dbReference>
<reference evidence="7" key="1">
    <citation type="journal article" date="2020" name="Stud. Mycol.">
        <title>101 Dothideomycetes genomes: a test case for predicting lifestyles and emergence of pathogens.</title>
        <authorList>
            <person name="Haridas S."/>
            <person name="Albert R."/>
            <person name="Binder M."/>
            <person name="Bloem J."/>
            <person name="Labutti K."/>
            <person name="Salamov A."/>
            <person name="Andreopoulos B."/>
            <person name="Baker S."/>
            <person name="Barry K."/>
            <person name="Bills G."/>
            <person name="Bluhm B."/>
            <person name="Cannon C."/>
            <person name="Castanera R."/>
            <person name="Culley D."/>
            <person name="Daum C."/>
            <person name="Ezra D."/>
            <person name="Gonzalez J."/>
            <person name="Henrissat B."/>
            <person name="Kuo A."/>
            <person name="Liang C."/>
            <person name="Lipzen A."/>
            <person name="Lutzoni F."/>
            <person name="Magnuson J."/>
            <person name="Mondo S."/>
            <person name="Nolan M."/>
            <person name="Ohm R."/>
            <person name="Pangilinan J."/>
            <person name="Park H.-J."/>
            <person name="Ramirez L."/>
            <person name="Alfaro M."/>
            <person name="Sun H."/>
            <person name="Tritt A."/>
            <person name="Yoshinaga Y."/>
            <person name="Zwiers L.-H."/>
            <person name="Turgeon B."/>
            <person name="Goodwin S."/>
            <person name="Spatafora J."/>
            <person name="Crous P."/>
            <person name="Grigoriev I."/>
        </authorList>
    </citation>
    <scope>NUCLEOTIDE SEQUENCE</scope>
    <source>
        <strain evidence="7">ATCC 74209</strain>
    </source>
</reference>
<keyword evidence="4 5" id="KW-0472">Membrane</keyword>
<evidence type="ECO:0000256" key="5">
    <source>
        <dbReference type="SAM" id="Phobius"/>
    </source>
</evidence>
<feature type="transmembrane region" description="Helical" evidence="5">
    <location>
        <begin position="173"/>
        <end position="191"/>
    </location>
</feature>
<dbReference type="InterPro" id="IPR036259">
    <property type="entry name" value="MFS_trans_sf"/>
</dbReference>
<keyword evidence="2 5" id="KW-0812">Transmembrane</keyword>
<evidence type="ECO:0000313" key="7">
    <source>
        <dbReference type="EMBL" id="KAF2203998.1"/>
    </source>
</evidence>
<dbReference type="GO" id="GO:0022857">
    <property type="term" value="F:transmembrane transporter activity"/>
    <property type="evidence" value="ECO:0007669"/>
    <property type="project" value="InterPro"/>
</dbReference>
<feature type="transmembrane region" description="Helical" evidence="5">
    <location>
        <begin position="273"/>
        <end position="298"/>
    </location>
</feature>
<feature type="domain" description="Major facilitator superfamily (MFS) profile" evidence="6">
    <location>
        <begin position="49"/>
        <end position="474"/>
    </location>
</feature>
<feature type="transmembrane region" description="Helical" evidence="5">
    <location>
        <begin position="114"/>
        <end position="132"/>
    </location>
</feature>
<dbReference type="OrthoDB" id="5296287at2759"/>
<feature type="transmembrane region" description="Helical" evidence="5">
    <location>
        <begin position="87"/>
        <end position="107"/>
    </location>
</feature>
<feature type="transmembrane region" description="Helical" evidence="5">
    <location>
        <begin position="138"/>
        <end position="161"/>
    </location>
</feature>
<evidence type="ECO:0000313" key="8">
    <source>
        <dbReference type="Proteomes" id="UP000799536"/>
    </source>
</evidence>
<name>A0A9P4JWV4_9PLEO</name>
<feature type="transmembrane region" description="Helical" evidence="5">
    <location>
        <begin position="408"/>
        <end position="427"/>
    </location>
</feature>
<evidence type="ECO:0000256" key="1">
    <source>
        <dbReference type="ARBA" id="ARBA00004141"/>
    </source>
</evidence>
<gene>
    <name evidence="7" type="ORF">GQ43DRAFT_410362</name>
</gene>
<feature type="transmembrane region" description="Helical" evidence="5">
    <location>
        <begin position="384"/>
        <end position="401"/>
    </location>
</feature>
<dbReference type="Proteomes" id="UP000799536">
    <property type="component" value="Unassembled WGS sequence"/>
</dbReference>
<evidence type="ECO:0000256" key="3">
    <source>
        <dbReference type="ARBA" id="ARBA00022989"/>
    </source>
</evidence>
<evidence type="ECO:0000256" key="4">
    <source>
        <dbReference type="ARBA" id="ARBA00023136"/>
    </source>
</evidence>
<dbReference type="PROSITE" id="PS50850">
    <property type="entry name" value="MFS"/>
    <property type="match status" value="1"/>
</dbReference>
<keyword evidence="3 5" id="KW-1133">Transmembrane helix</keyword>
<feature type="transmembrane region" description="Helical" evidence="5">
    <location>
        <begin position="318"/>
        <end position="338"/>
    </location>
</feature>
<comment type="caution">
    <text evidence="7">The sequence shown here is derived from an EMBL/GenBank/DDBJ whole genome shotgun (WGS) entry which is preliminary data.</text>
</comment>
<organism evidence="7 8">
    <name type="scientific">Delitschia confertaspora ATCC 74209</name>
    <dbReference type="NCBI Taxonomy" id="1513339"/>
    <lineage>
        <taxon>Eukaryota</taxon>
        <taxon>Fungi</taxon>
        <taxon>Dikarya</taxon>
        <taxon>Ascomycota</taxon>
        <taxon>Pezizomycotina</taxon>
        <taxon>Dothideomycetes</taxon>
        <taxon>Pleosporomycetidae</taxon>
        <taxon>Pleosporales</taxon>
        <taxon>Delitschiaceae</taxon>
        <taxon>Delitschia</taxon>
    </lineage>
</organism>
<dbReference type="Gene3D" id="1.20.1250.20">
    <property type="entry name" value="MFS general substrate transporter like domains"/>
    <property type="match status" value="1"/>
</dbReference>
<feature type="transmembrane region" description="Helical" evidence="5">
    <location>
        <begin position="359"/>
        <end position="378"/>
    </location>
</feature>
<protein>
    <submittedName>
        <fullName evidence="7">Polyamine transporter 1</fullName>
    </submittedName>
</protein>
<dbReference type="EMBL" id="ML993887">
    <property type="protein sequence ID" value="KAF2203998.1"/>
    <property type="molecule type" value="Genomic_DNA"/>
</dbReference>
<evidence type="ECO:0000259" key="6">
    <source>
        <dbReference type="PROSITE" id="PS50850"/>
    </source>
</evidence>
<proteinExistence type="predicted"/>
<dbReference type="PANTHER" id="PTHR23502">
    <property type="entry name" value="MAJOR FACILITATOR SUPERFAMILY"/>
    <property type="match status" value="1"/>
</dbReference>
<dbReference type="PANTHER" id="PTHR23502:SF163">
    <property type="entry name" value="MAJOR FACILITATOR SUPERFAMILY (MFS) PROFILE DOMAIN-CONTAINING PROTEIN"/>
    <property type="match status" value="1"/>
</dbReference>
<comment type="subcellular location">
    <subcellularLocation>
        <location evidence="1">Membrane</location>
        <topology evidence="1">Multi-pass membrane protein</topology>
    </subcellularLocation>
</comment>
<dbReference type="InterPro" id="IPR011701">
    <property type="entry name" value="MFS"/>
</dbReference>
<evidence type="ECO:0000256" key="2">
    <source>
        <dbReference type="ARBA" id="ARBA00022692"/>
    </source>
</evidence>
<feature type="transmembrane region" description="Helical" evidence="5">
    <location>
        <begin position="203"/>
        <end position="223"/>
    </location>
</feature>
<dbReference type="AlphaFoldDB" id="A0A9P4JWV4"/>
<dbReference type="SUPFAM" id="SSF103473">
    <property type="entry name" value="MFS general substrate transporter"/>
    <property type="match status" value="1"/>
</dbReference>
<sequence>MAAPSCSLDATEPPRTLSNATNISSFVDFDADDDPTDPLNWPNRYKWCMVIIISALSLIVNLAILLCAPATSYILEEFHSTSKLEGTLLVSIWELGEVIGPLIVAPLTEIYGRLPVYHTANVLFIIFSIAAAKSTSMGTLIAMRFLLGLSVASTVINPCIVGDMFREEHRGRALSTMGMIPFIAPVLGPTIGGFVSQAMGWRWTFWLIAIIAGPLQLVLFATYRETYRPRILELKAAKLRKTTGNPYLRSRYESKDASPSVILGRIMIRPLKLLVCSPVLLVVGLCGAIGMSLAYSIITSLPDVYENQYHFNKGSIGLTYFGLGIGMILSTLTVGHFMDCYLVHRAKSGKSSSESRLPPMILGCALVALGILSFGWAVRYHLHWIVPIIFSGLVGYGYVSIAISAWSYVVDAFGIYTASATAGTVLLRNAGAASLPLAGPSLVGKVGWGWGFSVLALLGLLTVPITAGLMITGGRIRSSKFHRKLIVS</sequence>
<dbReference type="GO" id="GO:0016020">
    <property type="term" value="C:membrane"/>
    <property type="evidence" value="ECO:0007669"/>
    <property type="project" value="UniProtKB-SubCell"/>
</dbReference>
<feature type="transmembrane region" description="Helical" evidence="5">
    <location>
        <begin position="447"/>
        <end position="471"/>
    </location>
</feature>
<feature type="transmembrane region" description="Helical" evidence="5">
    <location>
        <begin position="47"/>
        <end position="75"/>
    </location>
</feature>